<dbReference type="EMBL" id="VDLX02000015">
    <property type="protein sequence ID" value="KAB8190561.1"/>
    <property type="molecule type" value="Genomic_DNA"/>
</dbReference>
<name>A0A5C4VXF1_9ACTN</name>
<dbReference type="AlphaFoldDB" id="A0A5C4VXF1"/>
<accession>A0A5P9YGR7</accession>
<comment type="caution">
    <text evidence="1">The sequence shown here is derived from an EMBL/GenBank/DDBJ whole genome shotgun (WGS) entry which is preliminary data.</text>
</comment>
<reference evidence="1 2" key="1">
    <citation type="submission" date="2019-10" db="EMBL/GenBank/DDBJ databases">
        <title>Nonomuraea sp. nov., isolated from Phyllanthus amarus.</title>
        <authorList>
            <person name="Klykleung N."/>
            <person name="Tanasupawat S."/>
        </authorList>
    </citation>
    <scope>NUCLEOTIDE SEQUENCE [LARGE SCALE GENOMIC DNA]</scope>
    <source>
        <strain evidence="1 2">PA1-10</strain>
    </source>
</reference>
<accession>A0A5C4VXF1</accession>
<proteinExistence type="predicted"/>
<dbReference type="Proteomes" id="UP000312512">
    <property type="component" value="Unassembled WGS sequence"/>
</dbReference>
<dbReference type="RefSeq" id="WP_139634495.1">
    <property type="nucleotide sequence ID" value="NZ_CP045572.1"/>
</dbReference>
<keyword evidence="2" id="KW-1185">Reference proteome</keyword>
<protein>
    <submittedName>
        <fullName evidence="1">Uncharacterized protein</fullName>
    </submittedName>
</protein>
<gene>
    <name evidence="1" type="ORF">FH608_034095</name>
</gene>
<evidence type="ECO:0000313" key="2">
    <source>
        <dbReference type="Proteomes" id="UP000312512"/>
    </source>
</evidence>
<sequence length="241" mass="25554">MDFWATVTVLFRRWYVTVPAFLLTIAAALGVYAVAPKTFISDSAIVLTLPVTGGSVPSDPRFPNPRTNPLVSFDQGLSMTSSILIQALNAPEAAAEVGVPPGGDVTLKVTAGGTNPELMAATPFIVIVCEAPSAEQAYGIVSRMTELAKKQLRARQQQVKAPPTTYVSATVVVPPTQPDEKKGSRMRSAVVTGALAFFMSLFAGFAAESFARRRRARRPAVPAHHETAASNGTRSLVGREG</sequence>
<evidence type="ECO:0000313" key="1">
    <source>
        <dbReference type="EMBL" id="KAB8190561.1"/>
    </source>
</evidence>
<dbReference type="OrthoDB" id="3522370at2"/>
<organism evidence="1 2">
    <name type="scientific">Nonomuraea phyllanthi</name>
    <dbReference type="NCBI Taxonomy" id="2219224"/>
    <lineage>
        <taxon>Bacteria</taxon>
        <taxon>Bacillati</taxon>
        <taxon>Actinomycetota</taxon>
        <taxon>Actinomycetes</taxon>
        <taxon>Streptosporangiales</taxon>
        <taxon>Streptosporangiaceae</taxon>
        <taxon>Nonomuraea</taxon>
    </lineage>
</organism>